<evidence type="ECO:0000256" key="5">
    <source>
        <dbReference type="ARBA" id="ARBA00010231"/>
    </source>
</evidence>
<dbReference type="InterPro" id="IPR016055">
    <property type="entry name" value="A-D-PHexomutase_a/b/a-I/II/III"/>
</dbReference>
<sequence length="487" mass="52558">MPSRPIRFGTDGWRDVIADGFTFERVRVVAAAMARYLHQQGLASRGVGVGYDGRFLSGRFARTVAEVLAGAGIPVLLTRRETPTPALAAAVVERGLGGGIVVTASHNPPEFNGLKFKPPYGGSATEAITAPIEREANAILEEDGADVPWRPLEDAVAAGLVEWCDPIEPYLRRLLGLVDMEAIARADLAVAVDPMHGAARGVLAEALRRAGVRRLVAVREEANPGFGGLNPEPIEPNLGPLKSCVRDGGWQAGFAVDGDGDRIGMVDETGGFVNAHQIFSLVLMHLVEHRGLKGEVVKTVSTTSMIDRLARRYGLPLVETPVGFKYVCARMLEGDVLVGGEESGGIGIRGHIPERDGILSALIMAELMATTRLPVSGLLQELVRRVGPHLYGRLDLHFDESRRQALVQRLAGHAPDRIADVPVKEVKRVDGFKFVLEDGSWLMVRPSGTEPLVRVYAEADRPERLNALLGTGRQWVEHVSAGERSHA</sequence>
<dbReference type="EC" id="5.4.2.2" evidence="6"/>
<dbReference type="Gene3D" id="3.40.120.10">
    <property type="entry name" value="Alpha-D-Glucose-1,6-Bisphosphate, subunit A, domain 3"/>
    <property type="match status" value="3"/>
</dbReference>
<evidence type="ECO:0000256" key="3">
    <source>
        <dbReference type="ARBA" id="ARBA00005164"/>
    </source>
</evidence>
<dbReference type="InterPro" id="IPR036900">
    <property type="entry name" value="A-D-PHexomutase_C_sf"/>
</dbReference>
<keyword evidence="20" id="KW-1185">Reference proteome</keyword>
<organism evidence="19 20">
    <name type="scientific">Geochorda subterranea</name>
    <dbReference type="NCBI Taxonomy" id="3109564"/>
    <lineage>
        <taxon>Bacteria</taxon>
        <taxon>Bacillati</taxon>
        <taxon>Bacillota</taxon>
        <taxon>Limnochordia</taxon>
        <taxon>Limnochordales</taxon>
        <taxon>Geochordaceae</taxon>
        <taxon>Geochorda</taxon>
    </lineage>
</organism>
<dbReference type="Pfam" id="PF02879">
    <property type="entry name" value="PGM_PMM_II"/>
    <property type="match status" value="1"/>
</dbReference>
<dbReference type="InterPro" id="IPR005845">
    <property type="entry name" value="A-D-PHexomutase_a/b/a-II"/>
</dbReference>
<dbReference type="PRINTS" id="PR00509">
    <property type="entry name" value="PGMPMM"/>
</dbReference>
<comment type="catalytic activity">
    <reaction evidence="1">
        <text>alpha-D-glucose 1-phosphate = alpha-D-glucose 6-phosphate</text>
        <dbReference type="Rhea" id="RHEA:23536"/>
        <dbReference type="ChEBI" id="CHEBI:58225"/>
        <dbReference type="ChEBI" id="CHEBI:58601"/>
        <dbReference type="EC" id="5.4.2.2"/>
    </reaction>
</comment>
<dbReference type="EMBL" id="CP141614">
    <property type="protein sequence ID" value="WRP14217.1"/>
    <property type="molecule type" value="Genomic_DNA"/>
</dbReference>
<keyword evidence="10" id="KW-0413">Isomerase</keyword>
<dbReference type="InterPro" id="IPR005843">
    <property type="entry name" value="A-D-PHexomutase_C"/>
</dbReference>
<evidence type="ECO:0000256" key="6">
    <source>
        <dbReference type="ARBA" id="ARBA00012728"/>
    </source>
</evidence>
<feature type="domain" description="Alpha-D-phosphohexomutase C-terminal" evidence="15">
    <location>
        <begin position="418"/>
        <end position="467"/>
    </location>
</feature>
<dbReference type="PROSITE" id="PS00710">
    <property type="entry name" value="PGM_PMM"/>
    <property type="match status" value="1"/>
</dbReference>
<evidence type="ECO:0000259" key="15">
    <source>
        <dbReference type="Pfam" id="PF00408"/>
    </source>
</evidence>
<proteinExistence type="inferred from homology"/>
<dbReference type="RefSeq" id="WP_324668520.1">
    <property type="nucleotide sequence ID" value="NZ_CP141614.1"/>
</dbReference>
<feature type="domain" description="Alpha-D-phosphohexomutase alpha/beta/alpha" evidence="16">
    <location>
        <begin position="7"/>
        <end position="140"/>
    </location>
</feature>
<gene>
    <name evidence="19" type="ORF">VLY81_12450</name>
</gene>
<evidence type="ECO:0000256" key="1">
    <source>
        <dbReference type="ARBA" id="ARBA00000443"/>
    </source>
</evidence>
<dbReference type="Proteomes" id="UP001333102">
    <property type="component" value="Chromosome"/>
</dbReference>
<dbReference type="InterPro" id="IPR005841">
    <property type="entry name" value="Alpha-D-phosphohexomutase_SF"/>
</dbReference>
<comment type="similarity">
    <text evidence="5 14">Belongs to the phosphohexose mutase family.</text>
</comment>
<comment type="pathway">
    <text evidence="4">Lipid metabolism.</text>
</comment>
<feature type="domain" description="Alpha-D-phosphohexomutase alpha/beta/alpha" evidence="18">
    <location>
        <begin position="276"/>
        <end position="385"/>
    </location>
</feature>
<dbReference type="PANTHER" id="PTHR45745:SF1">
    <property type="entry name" value="PHOSPHOGLUCOMUTASE 2B-RELATED"/>
    <property type="match status" value="1"/>
</dbReference>
<accession>A0ABZ1BN42</accession>
<evidence type="ECO:0000256" key="13">
    <source>
        <dbReference type="ARBA" id="ARBA00041467"/>
    </source>
</evidence>
<evidence type="ECO:0000313" key="20">
    <source>
        <dbReference type="Proteomes" id="UP001333102"/>
    </source>
</evidence>
<evidence type="ECO:0000256" key="10">
    <source>
        <dbReference type="ARBA" id="ARBA00023235"/>
    </source>
</evidence>
<evidence type="ECO:0000256" key="11">
    <source>
        <dbReference type="ARBA" id="ARBA00039995"/>
    </source>
</evidence>
<comment type="pathway">
    <text evidence="3">Glycolipid metabolism; diglucosyl-diacylglycerol biosynthesis.</text>
</comment>
<dbReference type="SUPFAM" id="SSF53738">
    <property type="entry name" value="Phosphoglucomutase, first 3 domains"/>
    <property type="match status" value="2"/>
</dbReference>
<protein>
    <recommendedName>
        <fullName evidence="11">Phosphoglucomutase</fullName>
        <ecNumber evidence="6">5.4.2.2</ecNumber>
    </recommendedName>
    <alternativeName>
        <fullName evidence="13">Alpha-phosphoglucomutase</fullName>
    </alternativeName>
    <alternativeName>
        <fullName evidence="12">Glucose phosphomutase</fullName>
    </alternativeName>
</protein>
<evidence type="ECO:0000256" key="7">
    <source>
        <dbReference type="ARBA" id="ARBA00022553"/>
    </source>
</evidence>
<evidence type="ECO:0000256" key="14">
    <source>
        <dbReference type="RuleBase" id="RU004326"/>
    </source>
</evidence>
<dbReference type="Pfam" id="PF02880">
    <property type="entry name" value="PGM_PMM_III"/>
    <property type="match status" value="1"/>
</dbReference>
<evidence type="ECO:0000313" key="19">
    <source>
        <dbReference type="EMBL" id="WRP14217.1"/>
    </source>
</evidence>
<dbReference type="InterPro" id="IPR016066">
    <property type="entry name" value="A-D-PHexomutase_CS"/>
</dbReference>
<dbReference type="InterPro" id="IPR005846">
    <property type="entry name" value="A-D-PHexomutase_a/b/a-III"/>
</dbReference>
<evidence type="ECO:0000256" key="4">
    <source>
        <dbReference type="ARBA" id="ARBA00005189"/>
    </source>
</evidence>
<keyword evidence="8 14" id="KW-0479">Metal-binding</keyword>
<feature type="domain" description="Alpha-D-phosphohexomutase alpha/beta/alpha" evidence="17">
    <location>
        <begin position="168"/>
        <end position="270"/>
    </location>
</feature>
<comment type="cofactor">
    <cofactor evidence="2">
        <name>Mg(2+)</name>
        <dbReference type="ChEBI" id="CHEBI:18420"/>
    </cofactor>
</comment>
<dbReference type="Pfam" id="PF00408">
    <property type="entry name" value="PGM_PMM_IV"/>
    <property type="match status" value="1"/>
</dbReference>
<keyword evidence="7" id="KW-0597">Phosphoprotein</keyword>
<dbReference type="CDD" id="cd05800">
    <property type="entry name" value="PGM_like2"/>
    <property type="match status" value="1"/>
</dbReference>
<evidence type="ECO:0000256" key="9">
    <source>
        <dbReference type="ARBA" id="ARBA00022842"/>
    </source>
</evidence>
<dbReference type="SUPFAM" id="SSF55957">
    <property type="entry name" value="Phosphoglucomutase, C-terminal domain"/>
    <property type="match status" value="1"/>
</dbReference>
<evidence type="ECO:0000256" key="12">
    <source>
        <dbReference type="ARBA" id="ARBA00041398"/>
    </source>
</evidence>
<evidence type="ECO:0000256" key="8">
    <source>
        <dbReference type="ARBA" id="ARBA00022723"/>
    </source>
</evidence>
<evidence type="ECO:0000259" key="18">
    <source>
        <dbReference type="Pfam" id="PF02880"/>
    </source>
</evidence>
<dbReference type="Pfam" id="PF02878">
    <property type="entry name" value="PGM_PMM_I"/>
    <property type="match status" value="1"/>
</dbReference>
<evidence type="ECO:0000256" key="2">
    <source>
        <dbReference type="ARBA" id="ARBA00001946"/>
    </source>
</evidence>
<dbReference type="InterPro" id="IPR005844">
    <property type="entry name" value="A-D-PHexomutase_a/b/a-I"/>
</dbReference>
<evidence type="ECO:0000259" key="16">
    <source>
        <dbReference type="Pfam" id="PF02878"/>
    </source>
</evidence>
<keyword evidence="9 14" id="KW-0460">Magnesium</keyword>
<reference evidence="20" key="1">
    <citation type="submission" date="2023-12" db="EMBL/GenBank/DDBJ databases">
        <title>Novel isolates from deep terrestrial aquifers shed light on the physiology and ecology of the class Limnochordia.</title>
        <authorList>
            <person name="Karnachuk O.V."/>
            <person name="Lukina A.P."/>
            <person name="Avakyan M.R."/>
            <person name="Kadnikov V."/>
            <person name="Begmatov S."/>
            <person name="Beletsky A.V."/>
            <person name="Mardanov A.V."/>
            <person name="Ravin N.V."/>
        </authorList>
    </citation>
    <scope>NUCLEOTIDE SEQUENCE [LARGE SCALE GENOMIC DNA]</scope>
    <source>
        <strain evidence="20">LN</strain>
    </source>
</reference>
<evidence type="ECO:0000259" key="17">
    <source>
        <dbReference type="Pfam" id="PF02879"/>
    </source>
</evidence>
<dbReference type="PANTHER" id="PTHR45745">
    <property type="entry name" value="PHOSPHOMANNOMUTASE 45A"/>
    <property type="match status" value="1"/>
</dbReference>
<dbReference type="Gene3D" id="3.30.310.50">
    <property type="entry name" value="Alpha-D-phosphohexomutase, C-terminal domain"/>
    <property type="match status" value="1"/>
</dbReference>
<name>A0ABZ1BN42_9FIRM</name>